<evidence type="ECO:0000313" key="2">
    <source>
        <dbReference type="EMBL" id="BDG07939.1"/>
    </source>
</evidence>
<organism evidence="2 3">
    <name type="scientific">Anaeromyxobacter paludicola</name>
    <dbReference type="NCBI Taxonomy" id="2918171"/>
    <lineage>
        <taxon>Bacteria</taxon>
        <taxon>Pseudomonadati</taxon>
        <taxon>Myxococcota</taxon>
        <taxon>Myxococcia</taxon>
        <taxon>Myxococcales</taxon>
        <taxon>Cystobacterineae</taxon>
        <taxon>Anaeromyxobacteraceae</taxon>
        <taxon>Anaeromyxobacter</taxon>
    </lineage>
</organism>
<dbReference type="Proteomes" id="UP001162734">
    <property type="component" value="Chromosome"/>
</dbReference>
<name>A0ABM7X7X0_9BACT</name>
<feature type="transmembrane region" description="Helical" evidence="1">
    <location>
        <begin position="13"/>
        <end position="31"/>
    </location>
</feature>
<protein>
    <submittedName>
        <fullName evidence="2">Uncharacterized protein</fullName>
    </submittedName>
</protein>
<accession>A0ABM7X7X0</accession>
<keyword evidence="1" id="KW-0472">Membrane</keyword>
<feature type="transmembrane region" description="Helical" evidence="1">
    <location>
        <begin position="62"/>
        <end position="83"/>
    </location>
</feature>
<sequence length="101" mass="10411">MEITGRGSDAAHAAGWGLLTAFLVVLGIVVGSRGLKDFDTALVPYAGATVFAAGALTRPGYLALIELAVALLVLQAIAINRLAGLDYPLWARARAPSRAPP</sequence>
<gene>
    <name evidence="2" type="ORF">AMPC_10520</name>
</gene>
<dbReference type="EMBL" id="AP025592">
    <property type="protein sequence ID" value="BDG07939.1"/>
    <property type="molecule type" value="Genomic_DNA"/>
</dbReference>
<dbReference type="RefSeq" id="WP_248344965.1">
    <property type="nucleotide sequence ID" value="NZ_AP025592.1"/>
</dbReference>
<keyword evidence="1" id="KW-1133">Transmembrane helix</keyword>
<keyword evidence="1" id="KW-0812">Transmembrane</keyword>
<evidence type="ECO:0000313" key="3">
    <source>
        <dbReference type="Proteomes" id="UP001162734"/>
    </source>
</evidence>
<evidence type="ECO:0000256" key="1">
    <source>
        <dbReference type="SAM" id="Phobius"/>
    </source>
</evidence>
<proteinExistence type="predicted"/>
<keyword evidence="3" id="KW-1185">Reference proteome</keyword>
<reference evidence="3" key="1">
    <citation type="journal article" date="2022" name="Int. J. Syst. Evol. Microbiol.">
        <title>Anaeromyxobacter oryzae sp. nov., Anaeromyxobacter diazotrophicus sp. nov. and Anaeromyxobacter paludicola sp. nov., isolated from paddy soils.</title>
        <authorList>
            <person name="Itoh H."/>
            <person name="Xu Z."/>
            <person name="Mise K."/>
            <person name="Masuda Y."/>
            <person name="Ushijima N."/>
            <person name="Hayakawa C."/>
            <person name="Shiratori Y."/>
            <person name="Senoo K."/>
        </authorList>
    </citation>
    <scope>NUCLEOTIDE SEQUENCE [LARGE SCALE GENOMIC DNA]</scope>
    <source>
        <strain evidence="3">Red630</strain>
    </source>
</reference>